<name>A0A1H8YJC5_9PSEU</name>
<dbReference type="AlphaFoldDB" id="A0A1H8YJC5"/>
<dbReference type="EMBL" id="FOEF01000019">
    <property type="protein sequence ID" value="SEP52304.1"/>
    <property type="molecule type" value="Genomic_DNA"/>
</dbReference>
<protein>
    <recommendedName>
        <fullName evidence="3">ParB-like nuclease domain-containing protein</fullName>
    </recommendedName>
</protein>
<accession>A0A1H8YJC5</accession>
<gene>
    <name evidence="1" type="ORF">SAMN04489732_119186</name>
</gene>
<evidence type="ECO:0000313" key="2">
    <source>
        <dbReference type="Proteomes" id="UP000198582"/>
    </source>
</evidence>
<sequence length="153" mass="16346">MEQVTVTGGKGFLAPDAGTALVSAENGSDRHEHPRGELSQSLRIALATGQLRRPLAETLRELLDLLVDGRYQVSGPERRPGDDLVATAGWPPADEARVAYYRTAIRSGHRPVAVVLTGARALIVDGHHKIAAYRAEGVTASVVRISPAQYSDS</sequence>
<evidence type="ECO:0008006" key="3">
    <source>
        <dbReference type="Google" id="ProtNLM"/>
    </source>
</evidence>
<keyword evidence="2" id="KW-1185">Reference proteome</keyword>
<dbReference type="STRING" id="394193.SAMN04489732_119186"/>
<dbReference type="RefSeq" id="WP_425425367.1">
    <property type="nucleotide sequence ID" value="NZ_FOEF01000019.1"/>
</dbReference>
<dbReference type="Proteomes" id="UP000198582">
    <property type="component" value="Unassembled WGS sequence"/>
</dbReference>
<evidence type="ECO:0000313" key="1">
    <source>
        <dbReference type="EMBL" id="SEP52304.1"/>
    </source>
</evidence>
<proteinExistence type="predicted"/>
<organism evidence="1 2">
    <name type="scientific">Amycolatopsis saalfeldensis</name>
    <dbReference type="NCBI Taxonomy" id="394193"/>
    <lineage>
        <taxon>Bacteria</taxon>
        <taxon>Bacillati</taxon>
        <taxon>Actinomycetota</taxon>
        <taxon>Actinomycetes</taxon>
        <taxon>Pseudonocardiales</taxon>
        <taxon>Pseudonocardiaceae</taxon>
        <taxon>Amycolatopsis</taxon>
    </lineage>
</organism>
<reference evidence="1 2" key="1">
    <citation type="submission" date="2016-10" db="EMBL/GenBank/DDBJ databases">
        <authorList>
            <person name="de Groot N.N."/>
        </authorList>
    </citation>
    <scope>NUCLEOTIDE SEQUENCE [LARGE SCALE GENOMIC DNA]</scope>
    <source>
        <strain evidence="1 2">DSM 44993</strain>
    </source>
</reference>